<protein>
    <submittedName>
        <fullName evidence="2">Uncharacterized protein</fullName>
    </submittedName>
</protein>
<dbReference type="EMBL" id="EF148384">
    <property type="protein sequence ID" value="ABK96356.1"/>
    <property type="molecule type" value="mRNA"/>
</dbReference>
<keyword evidence="1" id="KW-0472">Membrane</keyword>
<name>A9PJ03_9ROSI</name>
<dbReference type="AlphaFoldDB" id="A9PJ03"/>
<evidence type="ECO:0000256" key="1">
    <source>
        <dbReference type="SAM" id="Phobius"/>
    </source>
</evidence>
<keyword evidence="1" id="KW-1133">Transmembrane helix</keyword>
<reference evidence="2" key="1">
    <citation type="journal article" date="2008" name="BMC Genomics">
        <title>Analysis of 4,664 high-quality sequence-finished poplar full-length cDNA clones and their utility for the discovery of genes responding to insect feeding.</title>
        <authorList>
            <person name="Ralph S.G."/>
            <person name="Chun H.J."/>
            <person name="Cooper D."/>
            <person name="Kirkpatrick R."/>
            <person name="Kolosova N."/>
            <person name="Gunter L."/>
            <person name="Tuskan G.A."/>
            <person name="Douglas C.J."/>
            <person name="Holt R.A."/>
            <person name="Jones S.J."/>
            <person name="Marra M.A."/>
            <person name="Bohlmann J."/>
        </authorList>
    </citation>
    <scope>NUCLEOTIDE SEQUENCE</scope>
    <source>
        <tissue evidence="2">Sapling trees one metre in height and grown under greenhouse conditions were exposed to continuous feeding by Malacosoma disstria Hubner</tissue>
    </source>
</reference>
<organism evidence="2">
    <name type="scientific">Populus trichocarpa x Populus deltoides</name>
    <dbReference type="NCBI Taxonomy" id="3695"/>
    <lineage>
        <taxon>Eukaryota</taxon>
        <taxon>Viridiplantae</taxon>
        <taxon>Streptophyta</taxon>
        <taxon>Embryophyta</taxon>
        <taxon>Tracheophyta</taxon>
        <taxon>Spermatophyta</taxon>
        <taxon>Magnoliopsida</taxon>
        <taxon>eudicotyledons</taxon>
        <taxon>Gunneridae</taxon>
        <taxon>Pentapetalae</taxon>
        <taxon>rosids</taxon>
        <taxon>fabids</taxon>
        <taxon>Malpighiales</taxon>
        <taxon>Salicaceae</taxon>
        <taxon>Saliceae</taxon>
        <taxon>Populus</taxon>
    </lineage>
</organism>
<proteinExistence type="evidence at transcript level"/>
<evidence type="ECO:0000313" key="2">
    <source>
        <dbReference type="EMBL" id="ABK96356.1"/>
    </source>
</evidence>
<sequence>MVLNSWKVLQLPMKSVLFWSLLVSMLSKVDRFLILEYLKALLVHSKFAMSKFLEDLLFILVLLLESVADFLWMKKLPARLTMIGVSSLLPIIPVRTC</sequence>
<keyword evidence="1" id="KW-0812">Transmembrane</keyword>
<accession>A9PJ03</accession>
<feature type="transmembrane region" description="Helical" evidence="1">
    <location>
        <begin position="55"/>
        <end position="72"/>
    </location>
</feature>